<name>W7XDK2_TETTS</name>
<feature type="transmembrane region" description="Helical" evidence="2">
    <location>
        <begin position="175"/>
        <end position="195"/>
    </location>
</feature>
<evidence type="ECO:0000256" key="1">
    <source>
        <dbReference type="SAM" id="MobiDB-lite"/>
    </source>
</evidence>
<keyword evidence="2" id="KW-1133">Transmembrane helix</keyword>
<feature type="transmembrane region" description="Helical" evidence="2">
    <location>
        <begin position="88"/>
        <end position="104"/>
    </location>
</feature>
<dbReference type="Proteomes" id="UP000009168">
    <property type="component" value="Unassembled WGS sequence"/>
</dbReference>
<dbReference type="RefSeq" id="XP_012651798.1">
    <property type="nucleotide sequence ID" value="XM_012796344.1"/>
</dbReference>
<keyword evidence="2" id="KW-0472">Membrane</keyword>
<feature type="region of interest" description="Disordered" evidence="1">
    <location>
        <begin position="256"/>
        <end position="291"/>
    </location>
</feature>
<accession>W7XDK2</accession>
<reference evidence="4" key="1">
    <citation type="journal article" date="2006" name="PLoS Biol.">
        <title>Macronuclear genome sequence of the ciliate Tetrahymena thermophila, a model eukaryote.</title>
        <authorList>
            <person name="Eisen J.A."/>
            <person name="Coyne R.S."/>
            <person name="Wu M."/>
            <person name="Wu D."/>
            <person name="Thiagarajan M."/>
            <person name="Wortman J.R."/>
            <person name="Badger J.H."/>
            <person name="Ren Q."/>
            <person name="Amedeo P."/>
            <person name="Jones K.M."/>
            <person name="Tallon L.J."/>
            <person name="Delcher A.L."/>
            <person name="Salzberg S.L."/>
            <person name="Silva J.C."/>
            <person name="Haas B.J."/>
            <person name="Majoros W.H."/>
            <person name="Farzad M."/>
            <person name="Carlton J.M."/>
            <person name="Smith R.K. Jr."/>
            <person name="Garg J."/>
            <person name="Pearlman R.E."/>
            <person name="Karrer K.M."/>
            <person name="Sun L."/>
            <person name="Manning G."/>
            <person name="Elde N.C."/>
            <person name="Turkewitz A.P."/>
            <person name="Asai D.J."/>
            <person name="Wilkes D.E."/>
            <person name="Wang Y."/>
            <person name="Cai H."/>
            <person name="Collins K."/>
            <person name="Stewart B.A."/>
            <person name="Lee S.R."/>
            <person name="Wilamowska K."/>
            <person name="Weinberg Z."/>
            <person name="Ruzzo W.L."/>
            <person name="Wloga D."/>
            <person name="Gaertig J."/>
            <person name="Frankel J."/>
            <person name="Tsao C.-C."/>
            <person name="Gorovsky M.A."/>
            <person name="Keeling P.J."/>
            <person name="Waller R.F."/>
            <person name="Patron N.J."/>
            <person name="Cherry J.M."/>
            <person name="Stover N.A."/>
            <person name="Krieger C.J."/>
            <person name="del Toro C."/>
            <person name="Ryder H.F."/>
            <person name="Williamson S.C."/>
            <person name="Barbeau R.A."/>
            <person name="Hamilton E.P."/>
            <person name="Orias E."/>
        </authorList>
    </citation>
    <scope>NUCLEOTIDE SEQUENCE [LARGE SCALE GENOMIC DNA]</scope>
    <source>
        <strain evidence="4">SB210</strain>
    </source>
</reference>
<organism evidence="3 4">
    <name type="scientific">Tetrahymena thermophila (strain SB210)</name>
    <dbReference type="NCBI Taxonomy" id="312017"/>
    <lineage>
        <taxon>Eukaryota</taxon>
        <taxon>Sar</taxon>
        <taxon>Alveolata</taxon>
        <taxon>Ciliophora</taxon>
        <taxon>Intramacronucleata</taxon>
        <taxon>Oligohymenophorea</taxon>
        <taxon>Hymenostomatida</taxon>
        <taxon>Tetrahymenina</taxon>
        <taxon>Tetrahymenidae</taxon>
        <taxon>Tetrahymena</taxon>
    </lineage>
</organism>
<proteinExistence type="predicted"/>
<keyword evidence="2 3" id="KW-0812">Transmembrane</keyword>
<dbReference type="GeneID" id="24437493"/>
<dbReference type="EMBL" id="GG662793">
    <property type="protein sequence ID" value="EWS75652.1"/>
    <property type="molecule type" value="Genomic_DNA"/>
</dbReference>
<gene>
    <name evidence="3" type="ORF">TTHERM_000143838</name>
</gene>
<evidence type="ECO:0000256" key="2">
    <source>
        <dbReference type="SAM" id="Phobius"/>
    </source>
</evidence>
<protein>
    <submittedName>
        <fullName evidence="3">Transmembrane protein, putative</fullName>
    </submittedName>
</protein>
<feature type="transmembrane region" description="Helical" evidence="2">
    <location>
        <begin position="140"/>
        <end position="163"/>
    </location>
</feature>
<dbReference type="KEGG" id="tet:TTHERM_000143838"/>
<sequence>MIQTVVLIQSQYFHFRSFLNKPIKKQSQQRKQNNFLLNLDDTVDGFFHLNTSSKKKVNTKEQFHLQSGSSLRLLFNQLALQIQTKPKVSTILISYLVCALYYLLNPYTLSKFNQRNIIDENNQSQVTDSSNTIIASQEDAIPYIILQFIAQDYFIYTSVRLFFHDSFIRKIEVKDMLITFWLLYGCSTLFLVFILTCIQSHWMNMLIFTLCYSVLIFQYQKEQNSFKNLFQMSMNFEQLLRSSRRRRNQDGEQVIDENQQNQEQQDQQQNVNNQNAQAGHEYDSDEQDEQNHNEDIRLNQRRVNFSNHRANPIVTELVQQFVGEHYERNQVTQLIQVSSCKWIVIYKVNHVKYISVFAGKSRLSTQKIDNNYIILKYYSDSIEKQASPYSINEETKKKYINIGVIYNTFSGKLLLFTVTPKGIKYLQTLDVGIVNKEHIVLHQQQPKFVTIRLKDLIFKDFIKNGMSSQTLVDYQNRVLQAYYSIDDTDYVVSIEEETLIISTILSTVEWKPIGHDWEMELMMGNHEPSNNLSPAQSTLLKNHQYYDKRQYFIQQKIKTKDFPTSIKSVNILNRRHLFIQDETHFYVYSIPTSQVLKTIQNNYIQGFSIIPINSTINSPNLTIEQFLKIQNFVQKRIAEALATEANTYKSSAITTENPTLIYLSQYTSIPITFTKNQDNTIQKIIFILPKCIQSTAESAMLTDNLFQIKSNTLQNILDSSSQ</sequence>
<keyword evidence="4" id="KW-1185">Reference proteome</keyword>
<feature type="compositionally biased region" description="Low complexity" evidence="1">
    <location>
        <begin position="256"/>
        <end position="278"/>
    </location>
</feature>
<evidence type="ECO:0000313" key="3">
    <source>
        <dbReference type="EMBL" id="EWS75652.1"/>
    </source>
</evidence>
<evidence type="ECO:0000313" key="4">
    <source>
        <dbReference type="Proteomes" id="UP000009168"/>
    </source>
</evidence>
<dbReference type="InParanoid" id="W7XDK2"/>
<dbReference type="AlphaFoldDB" id="W7XDK2"/>